<name>A0AAW9NZ57_9BACL</name>
<keyword evidence="1" id="KW-0238">DNA-binding</keyword>
<evidence type="ECO:0000313" key="4">
    <source>
        <dbReference type="EMBL" id="MEC1180505.1"/>
    </source>
</evidence>
<dbReference type="GO" id="GO:0003677">
    <property type="term" value="F:DNA binding"/>
    <property type="evidence" value="ECO:0007669"/>
    <property type="project" value="UniProtKB-KW"/>
</dbReference>
<proteinExistence type="predicted"/>
<dbReference type="PANTHER" id="PTHR46558:SF13">
    <property type="entry name" value="HTH-TYPE TRANSCRIPTIONAL REGULATOR IMMR"/>
    <property type="match status" value="1"/>
</dbReference>
<feature type="transmembrane region" description="Helical" evidence="2">
    <location>
        <begin position="109"/>
        <end position="126"/>
    </location>
</feature>
<keyword evidence="2" id="KW-0472">Membrane</keyword>
<dbReference type="Pfam" id="PF01381">
    <property type="entry name" value="HTH_3"/>
    <property type="match status" value="1"/>
</dbReference>
<keyword evidence="5" id="KW-1185">Reference proteome</keyword>
<dbReference type="SUPFAM" id="SSF47413">
    <property type="entry name" value="lambda repressor-like DNA-binding domains"/>
    <property type="match status" value="1"/>
</dbReference>
<dbReference type="PANTHER" id="PTHR46558">
    <property type="entry name" value="TRACRIPTIONAL REGULATORY PROTEIN-RELATED-RELATED"/>
    <property type="match status" value="1"/>
</dbReference>
<sequence>MSLGESLKNARAMNNLTQEDVAKKLYVTRQTVSRWEQNKTVPNIFVLQELSNLYGLSIDDLLSETKEKVQEKEEGKAMKKINWFALFGVVCFNVVLFSGVAIAAIGLLIALWAITLSFVVSPLLLLGANVTGLQNFEMLQTVLSVILCGVGVVLYPFSKKVTHYLIEFFSKYVKYNQKTIYN</sequence>
<evidence type="ECO:0000256" key="2">
    <source>
        <dbReference type="SAM" id="Phobius"/>
    </source>
</evidence>
<dbReference type="EMBL" id="JARSFG010000033">
    <property type="protein sequence ID" value="MEC1180505.1"/>
    <property type="molecule type" value="Genomic_DNA"/>
</dbReference>
<evidence type="ECO:0000256" key="1">
    <source>
        <dbReference type="ARBA" id="ARBA00023125"/>
    </source>
</evidence>
<feature type="transmembrane region" description="Helical" evidence="2">
    <location>
        <begin position="138"/>
        <end position="157"/>
    </location>
</feature>
<evidence type="ECO:0000313" key="5">
    <source>
        <dbReference type="Proteomes" id="UP001344888"/>
    </source>
</evidence>
<dbReference type="SMART" id="SM00530">
    <property type="entry name" value="HTH_XRE"/>
    <property type="match status" value="1"/>
</dbReference>
<keyword evidence="2" id="KW-1133">Transmembrane helix</keyword>
<dbReference type="RefSeq" id="WP_326125043.1">
    <property type="nucleotide sequence ID" value="NZ_JARSFG010000033.1"/>
</dbReference>
<gene>
    <name evidence="4" type="ORF">P9B03_18735</name>
</gene>
<evidence type="ECO:0000259" key="3">
    <source>
        <dbReference type="PROSITE" id="PS50943"/>
    </source>
</evidence>
<dbReference type="CDD" id="cd00093">
    <property type="entry name" value="HTH_XRE"/>
    <property type="match status" value="1"/>
</dbReference>
<feature type="transmembrane region" description="Helical" evidence="2">
    <location>
        <begin position="81"/>
        <end position="103"/>
    </location>
</feature>
<dbReference type="PROSITE" id="PS50943">
    <property type="entry name" value="HTH_CROC1"/>
    <property type="match status" value="1"/>
</dbReference>
<dbReference type="AlphaFoldDB" id="A0AAW9NZ57"/>
<keyword evidence="2" id="KW-0812">Transmembrane</keyword>
<feature type="domain" description="HTH cro/C1-type" evidence="3">
    <location>
        <begin position="7"/>
        <end position="61"/>
    </location>
</feature>
<protein>
    <submittedName>
        <fullName evidence="4">Helix-turn-helix domain-containing protein</fullName>
    </submittedName>
</protein>
<comment type="caution">
    <text evidence="4">The sequence shown here is derived from an EMBL/GenBank/DDBJ whole genome shotgun (WGS) entry which is preliminary data.</text>
</comment>
<dbReference type="Gene3D" id="1.10.260.40">
    <property type="entry name" value="lambda repressor-like DNA-binding domains"/>
    <property type="match status" value="1"/>
</dbReference>
<accession>A0AAW9NZ57</accession>
<dbReference type="InterPro" id="IPR010982">
    <property type="entry name" value="Lambda_DNA-bd_dom_sf"/>
</dbReference>
<dbReference type="Proteomes" id="UP001344888">
    <property type="component" value="Unassembled WGS sequence"/>
</dbReference>
<reference evidence="4 5" key="1">
    <citation type="submission" date="2023-03" db="EMBL/GenBank/DDBJ databases">
        <title>Bacillus Genome Sequencing.</title>
        <authorList>
            <person name="Dunlap C."/>
        </authorList>
    </citation>
    <scope>NUCLEOTIDE SEQUENCE [LARGE SCALE GENOMIC DNA]</scope>
    <source>
        <strain evidence="4 5">B-59205</strain>
    </source>
</reference>
<organism evidence="4 5">
    <name type="scientific">Metasolibacillus meyeri</name>
    <dbReference type="NCBI Taxonomy" id="1071052"/>
    <lineage>
        <taxon>Bacteria</taxon>
        <taxon>Bacillati</taxon>
        <taxon>Bacillota</taxon>
        <taxon>Bacilli</taxon>
        <taxon>Bacillales</taxon>
        <taxon>Caryophanaceae</taxon>
        <taxon>Metasolibacillus</taxon>
    </lineage>
</organism>
<dbReference type="InterPro" id="IPR001387">
    <property type="entry name" value="Cro/C1-type_HTH"/>
</dbReference>